<dbReference type="InterPro" id="IPR056884">
    <property type="entry name" value="NPHP3-like_N"/>
</dbReference>
<dbReference type="EMBL" id="JAQQWK010000009">
    <property type="protein sequence ID" value="KAK8035518.1"/>
    <property type="molecule type" value="Genomic_DNA"/>
</dbReference>
<dbReference type="Proteomes" id="UP001444661">
    <property type="component" value="Unassembled WGS sequence"/>
</dbReference>
<organism evidence="5 6">
    <name type="scientific">Apiospora rasikravindrae</name>
    <dbReference type="NCBI Taxonomy" id="990691"/>
    <lineage>
        <taxon>Eukaryota</taxon>
        <taxon>Fungi</taxon>
        <taxon>Dikarya</taxon>
        <taxon>Ascomycota</taxon>
        <taxon>Pezizomycotina</taxon>
        <taxon>Sordariomycetes</taxon>
        <taxon>Xylariomycetidae</taxon>
        <taxon>Amphisphaeriales</taxon>
        <taxon>Apiosporaceae</taxon>
        <taxon>Apiospora</taxon>
    </lineage>
</organism>
<feature type="region of interest" description="Disordered" evidence="2">
    <location>
        <begin position="1"/>
        <end position="32"/>
    </location>
</feature>
<name>A0ABR1SMG2_9PEZI</name>
<dbReference type="Pfam" id="PF24809">
    <property type="entry name" value="DUF7708"/>
    <property type="match status" value="1"/>
</dbReference>
<sequence>MDSVIATTANTVTQTPSLLGTPPEKAQSSSAQTLSSANASWYTPGTDFGSDTPILHYIIPGGGNVLTRGSSLYAVALDACRTSKARLSKLNLTVEEKQLLIVPPTDASSLISKLNFIVEDRQNKTSQAKWQKRTSRFFLGFSQVVDKTSALVTPMLPQSPEYTVTFGILALLFKAVVTKKDREEALMAYLETLAAKLPVAEFYKSAFPTTAIKIAVANIYSETMKLLDEALVYYRSPRLGPLPTNVLWCAQKSDRMLRPGRLVDAVILPFEAKYQKCISQVDAEVRRLTDLKDIAHEAQAIDIHEMVTQTGKAVASMYEEFRSVSGSLCSSLESLDQRFLRLDTKMDRMRTFEMIRYMQELEKALFSSADAQYWDPDEALGRLARQGFRLSPKDHWDNNGILEKLVEWSRVSADFCPLLWIGGQSGNQDPWVTELSLDIVRGLLPQQINILYVFCSDIASTTGHFTPTDLVRLLIAQLLKLHPQLAYEDPLCYSVLRLQNALGFDGLWQILEDLTSNLTGLYIVIDRIEECGSDGDDLKSDLLPNLARLVHGLSGSRAIVTSVHEIPTEAFEYELEEMVDDIYIET</sequence>
<evidence type="ECO:0000256" key="1">
    <source>
        <dbReference type="ARBA" id="ARBA00022737"/>
    </source>
</evidence>
<gene>
    <name evidence="5" type="ORF">PG993_010513</name>
</gene>
<reference evidence="5 6" key="1">
    <citation type="submission" date="2023-01" db="EMBL/GenBank/DDBJ databases">
        <title>Analysis of 21 Apiospora genomes using comparative genomics revels a genus with tremendous synthesis potential of carbohydrate active enzymes and secondary metabolites.</title>
        <authorList>
            <person name="Sorensen T."/>
        </authorList>
    </citation>
    <scope>NUCLEOTIDE SEQUENCE [LARGE SCALE GENOMIC DNA]</scope>
    <source>
        <strain evidence="5 6">CBS 33761</strain>
    </source>
</reference>
<accession>A0ABR1SMG2</accession>
<keyword evidence="6" id="KW-1185">Reference proteome</keyword>
<dbReference type="InterPro" id="IPR056125">
    <property type="entry name" value="DUF7708"/>
</dbReference>
<feature type="compositionally biased region" description="Polar residues" evidence="2">
    <location>
        <begin position="1"/>
        <end position="18"/>
    </location>
</feature>
<comment type="caution">
    <text evidence="5">The sequence shown here is derived from an EMBL/GenBank/DDBJ whole genome shotgun (WGS) entry which is preliminary data.</text>
</comment>
<evidence type="ECO:0000259" key="4">
    <source>
        <dbReference type="Pfam" id="PF24883"/>
    </source>
</evidence>
<keyword evidence="1" id="KW-0677">Repeat</keyword>
<evidence type="ECO:0000256" key="2">
    <source>
        <dbReference type="SAM" id="MobiDB-lite"/>
    </source>
</evidence>
<feature type="domain" description="Nephrocystin 3-like N-terminal" evidence="4">
    <location>
        <begin position="417"/>
        <end position="551"/>
    </location>
</feature>
<evidence type="ECO:0000313" key="5">
    <source>
        <dbReference type="EMBL" id="KAK8035518.1"/>
    </source>
</evidence>
<protein>
    <submittedName>
        <fullName evidence="5">Uncharacterized protein</fullName>
    </submittedName>
</protein>
<feature type="domain" description="DUF7708" evidence="3">
    <location>
        <begin position="138"/>
        <end position="240"/>
    </location>
</feature>
<evidence type="ECO:0000313" key="6">
    <source>
        <dbReference type="Proteomes" id="UP001444661"/>
    </source>
</evidence>
<dbReference type="Pfam" id="PF24883">
    <property type="entry name" value="NPHP3_N"/>
    <property type="match status" value="1"/>
</dbReference>
<proteinExistence type="predicted"/>
<evidence type="ECO:0000259" key="3">
    <source>
        <dbReference type="Pfam" id="PF24809"/>
    </source>
</evidence>